<dbReference type="Proteomes" id="UP001595710">
    <property type="component" value="Unassembled WGS sequence"/>
</dbReference>
<dbReference type="InterPro" id="IPR027417">
    <property type="entry name" value="P-loop_NTPase"/>
</dbReference>
<dbReference type="Gene3D" id="3.40.50.300">
    <property type="entry name" value="P-loop containing nucleotide triphosphate hydrolases"/>
    <property type="match status" value="1"/>
</dbReference>
<evidence type="ECO:0000313" key="2">
    <source>
        <dbReference type="Proteomes" id="UP001595710"/>
    </source>
</evidence>
<reference evidence="2" key="1">
    <citation type="journal article" date="2019" name="Int. J. Syst. Evol. Microbiol.">
        <title>The Global Catalogue of Microorganisms (GCM) 10K type strain sequencing project: providing services to taxonomists for standard genome sequencing and annotation.</title>
        <authorList>
            <consortium name="The Broad Institute Genomics Platform"/>
            <consortium name="The Broad Institute Genome Sequencing Center for Infectious Disease"/>
            <person name="Wu L."/>
            <person name="Ma J."/>
        </authorList>
    </citation>
    <scope>NUCLEOTIDE SEQUENCE [LARGE SCALE GENOMIC DNA]</scope>
    <source>
        <strain evidence="2">CECT 8288</strain>
    </source>
</reference>
<keyword evidence="2" id="KW-1185">Reference proteome</keyword>
<dbReference type="InterPro" id="IPR004596">
    <property type="entry name" value="Cell_div_suppressor_SulA"/>
</dbReference>
<evidence type="ECO:0000313" key="1">
    <source>
        <dbReference type="EMBL" id="MFC3702442.1"/>
    </source>
</evidence>
<dbReference type="InterPro" id="IPR017166">
    <property type="entry name" value="UCP037290"/>
</dbReference>
<dbReference type="InterPro" id="IPR047610">
    <property type="entry name" value="ImuA_translesion"/>
</dbReference>
<dbReference type="PIRSF" id="PIRSF037290">
    <property type="entry name" value="UCP037290"/>
    <property type="match status" value="1"/>
</dbReference>
<protein>
    <submittedName>
        <fullName evidence="1">Translesion DNA synthesis-associated protein ImuA</fullName>
    </submittedName>
</protein>
<accession>A0ABV7WTZ2</accession>
<name>A0ABV7WTZ2_9GAMM</name>
<sequence>MNLISLLAEQGHIWTHRNRSKTVVQGLNTGYAELNNELPGQGWPVSAVTEVLYPKQGMGELRLLLPALAQLSHADTRWQLWLNAPYLPCGPALQHWQLNTQRLLLANASRAADLCHCVEKSLQSGGCQAAVVWVEKLDKALMRRIQLAAEQSATPVFLLRPEKCLSQPSVAALRIKLNSASSIDIVKRRAGWPLANLAINLPLHLGVH</sequence>
<comment type="caution">
    <text evidence="1">The sequence shown here is derived from an EMBL/GenBank/DDBJ whole genome shotgun (WGS) entry which is preliminary data.</text>
</comment>
<dbReference type="RefSeq" id="WP_290281219.1">
    <property type="nucleotide sequence ID" value="NZ_JAUFQI010000001.1"/>
</dbReference>
<dbReference type="Pfam" id="PF03846">
    <property type="entry name" value="SulA"/>
    <property type="match status" value="1"/>
</dbReference>
<dbReference type="SUPFAM" id="SSF52540">
    <property type="entry name" value="P-loop containing nucleoside triphosphate hydrolases"/>
    <property type="match status" value="1"/>
</dbReference>
<dbReference type="NCBIfam" id="NF033429">
    <property type="entry name" value="ImuA_translesion"/>
    <property type="match status" value="1"/>
</dbReference>
<organism evidence="1 2">
    <name type="scientific">Reinekea marina</name>
    <dbReference type="NCBI Taxonomy" id="1310421"/>
    <lineage>
        <taxon>Bacteria</taxon>
        <taxon>Pseudomonadati</taxon>
        <taxon>Pseudomonadota</taxon>
        <taxon>Gammaproteobacteria</taxon>
        <taxon>Oceanospirillales</taxon>
        <taxon>Saccharospirillaceae</taxon>
        <taxon>Reinekea</taxon>
    </lineage>
</organism>
<gene>
    <name evidence="1" type="primary">imuA</name>
    <name evidence="1" type="ORF">ACFOND_12400</name>
</gene>
<proteinExistence type="predicted"/>
<dbReference type="EMBL" id="JBHRYN010000012">
    <property type="protein sequence ID" value="MFC3702442.1"/>
    <property type="molecule type" value="Genomic_DNA"/>
</dbReference>